<keyword evidence="2" id="KW-1185">Reference proteome</keyword>
<organism evidence="1 2">
    <name type="scientific">Peribacillus simplex</name>
    <dbReference type="NCBI Taxonomy" id="1478"/>
    <lineage>
        <taxon>Bacteria</taxon>
        <taxon>Bacillati</taxon>
        <taxon>Bacillota</taxon>
        <taxon>Bacilli</taxon>
        <taxon>Bacillales</taxon>
        <taxon>Bacillaceae</taxon>
        <taxon>Peribacillus</taxon>
    </lineage>
</organism>
<dbReference type="SUPFAM" id="SSF54427">
    <property type="entry name" value="NTF2-like"/>
    <property type="match status" value="2"/>
</dbReference>
<dbReference type="Proteomes" id="UP000064189">
    <property type="component" value="Unassembled WGS sequence"/>
</dbReference>
<evidence type="ECO:0008006" key="3">
    <source>
        <dbReference type="Google" id="ProtNLM"/>
    </source>
</evidence>
<sequence>MEKKESLDSNNTPNNIVLHDKVFYGDNAEVNRLGYADYNEYSKKTIRKQSMRGFDKTYVDIVDYIVKCTHRIWEEKGFGLIYSHYHNESILHAGSLNHYGINHVLSSSIQMQHSFPDRKVVGEQVIWSGNDQDSFYTSHRSMSMGTNLGATSFGPATGKRATFRVIADCVVHSNRIVEEWLVRDYLHIVKQLGYNPVEIAKKLARTSQKQSSFGRPEAMEGQFMPEVYTNKHECFDIGDFVLEMYNKIWELRLFNHVKDFYVDHAVVHYICDQDIVGHNKIQGLLVSLFASFPTAKVILERVTCNQGEGNKEWDVAVRWRLQGIHEGIGTFGLPSGKPIEILGITHLKVRNEKIVEEWIVFDGIDVLRQTFLDTEDEPI</sequence>
<dbReference type="AlphaFoldDB" id="A0A109N217"/>
<proteinExistence type="predicted"/>
<gene>
    <name evidence="1" type="ORF">AS888_04870</name>
</gene>
<comment type="caution">
    <text evidence="1">The sequence shown here is derived from an EMBL/GenBank/DDBJ whole genome shotgun (WGS) entry which is preliminary data.</text>
</comment>
<dbReference type="Gene3D" id="3.10.450.50">
    <property type="match status" value="2"/>
</dbReference>
<evidence type="ECO:0000313" key="1">
    <source>
        <dbReference type="EMBL" id="KWW22057.1"/>
    </source>
</evidence>
<dbReference type="InterPro" id="IPR032710">
    <property type="entry name" value="NTF2-like_dom_sf"/>
</dbReference>
<dbReference type="PANTHER" id="PTHR38436:SF1">
    <property type="entry name" value="ESTER CYCLASE"/>
    <property type="match status" value="1"/>
</dbReference>
<dbReference type="GO" id="GO:0030638">
    <property type="term" value="P:polyketide metabolic process"/>
    <property type="evidence" value="ECO:0007669"/>
    <property type="project" value="InterPro"/>
</dbReference>
<dbReference type="EMBL" id="LNNH01000010">
    <property type="protein sequence ID" value="KWW22057.1"/>
    <property type="molecule type" value="Genomic_DNA"/>
</dbReference>
<name>A0A109N217_9BACI</name>
<dbReference type="InterPro" id="IPR009959">
    <property type="entry name" value="Cyclase_SnoaL-like"/>
</dbReference>
<evidence type="ECO:0000313" key="2">
    <source>
        <dbReference type="Proteomes" id="UP000064189"/>
    </source>
</evidence>
<accession>A0A109N217</accession>
<protein>
    <recommendedName>
        <fullName evidence="3">Polyketide cyclase</fullName>
    </recommendedName>
</protein>
<dbReference type="Pfam" id="PF07366">
    <property type="entry name" value="SnoaL"/>
    <property type="match status" value="2"/>
</dbReference>
<reference evidence="1 2" key="1">
    <citation type="submission" date="2015-11" db="EMBL/GenBank/DDBJ databases">
        <title>Genome Sequence of Bacillus simplex strain VanAntwerpen2.</title>
        <authorList>
            <person name="Couger M.B."/>
        </authorList>
    </citation>
    <scope>NUCLEOTIDE SEQUENCE [LARGE SCALE GENOMIC DNA]</scope>
    <source>
        <strain evidence="1 2">VanAntwerpen02</strain>
    </source>
</reference>
<dbReference type="PANTHER" id="PTHR38436">
    <property type="entry name" value="POLYKETIDE CYCLASE SNOAL-LIKE DOMAIN"/>
    <property type="match status" value="1"/>
</dbReference>